<evidence type="ECO:0000259" key="5">
    <source>
        <dbReference type="Pfam" id="PF04389"/>
    </source>
</evidence>
<dbReference type="Gene3D" id="3.50.30.30">
    <property type="match status" value="1"/>
</dbReference>
<evidence type="ECO:0000313" key="7">
    <source>
        <dbReference type="RefSeq" id="XP_033462287.1"/>
    </source>
</evidence>
<evidence type="ECO:0000256" key="1">
    <source>
        <dbReference type="ARBA" id="ARBA00005634"/>
    </source>
</evidence>
<dbReference type="AlphaFoldDB" id="A0A6J3MB53"/>
<sequence>MANERTPLIQTVPVAAPRDRYPHTKIRRICTIALIVIPIITLSVILIVNSTQTPGDIPERSPKSPGNYTIPSAWPRSDGLDYVELKSMLHKTPDENKAREWSQYYTTGAHLAGKNLSQAEWTRDKWLEFGVHHAELAEYDVYLNYPLEHQLQLLDHGKVTYRAALTEDVLEEDPTTGDENSIPTFHGYSANGNVTAPYVFCNYGTLSDYTDLQNANVSLAGKIALVKYGGNIFRSLKIKRAEDLGMIGVVMYTDPGDDGDITEEHGNKAYPDGPARHPSSVQRGSVMYLWNGVGDPTTIGYPSKPGVPRQTLDNKIPAIPSLPISFRDALPLLKALNNHGPTAASFPKSWHSGGLGYQGVNYNIGPSPDSLQLNLFNKQEYVTTPIWNAIGVINGTLEDEVVVIGNHRDAWILGGAGDPNSGSAILNECVRAFGKALAAGWKPQRTIVFASWDGEEYGLLGSTEWVEEYLPWLSSSAVAYINLDTAASGPELVVASTPNFEDAIEKVLREVQSPDQSTPGQTVHDVWNGEVDLLGSGSDFTAFLDFAGVSSIHIGFEAGEGSPVYQYHSNYDSFHWMEKFGDPGFKYHVALAQFIEEPIISFEAHTYSNAISGYLGSINKTIDKLPHKISTEFSDAIEKIIPSFLDFRNATDHHDTQAQKLSERLNANPHPELIPDLFRHARVLNQRYKQLERQFLDDGGLEGRNWFKHTIYAPGLWTGYAAVALPGLSEALDNRNLTAFKRAAEVLVGQFEAAKHLLWPEQYP</sequence>
<keyword evidence="7" id="KW-0645">Protease</keyword>
<evidence type="ECO:0000259" key="4">
    <source>
        <dbReference type="Pfam" id="PF04253"/>
    </source>
</evidence>
<dbReference type="PANTHER" id="PTHR10404:SF46">
    <property type="entry name" value="VACUOLAR PROTEIN SORTING-ASSOCIATED PROTEIN 70"/>
    <property type="match status" value="1"/>
</dbReference>
<dbReference type="InterPro" id="IPR039373">
    <property type="entry name" value="Peptidase_M28B"/>
</dbReference>
<dbReference type="GeneID" id="54364110"/>
<evidence type="ECO:0000313" key="6">
    <source>
        <dbReference type="Proteomes" id="UP000504637"/>
    </source>
</evidence>
<comment type="similarity">
    <text evidence="1">Belongs to the peptidase M28 family. M28B subfamily.</text>
</comment>
<dbReference type="Pfam" id="PF02225">
    <property type="entry name" value="PA"/>
    <property type="match status" value="1"/>
</dbReference>
<dbReference type="InterPro" id="IPR007484">
    <property type="entry name" value="Peptidase_M28"/>
</dbReference>
<accession>A0A6J3MB53</accession>
<evidence type="ECO:0000256" key="2">
    <source>
        <dbReference type="SAM" id="Phobius"/>
    </source>
</evidence>
<dbReference type="InterPro" id="IPR007365">
    <property type="entry name" value="TFR-like_dimer_dom"/>
</dbReference>
<dbReference type="InterPro" id="IPR046450">
    <property type="entry name" value="PA_dom_sf"/>
</dbReference>
<name>A0A6J3MB53_9PEZI</name>
<dbReference type="Gene3D" id="1.20.930.40">
    <property type="entry name" value="Transferrin receptor-like, dimerisation domain"/>
    <property type="match status" value="1"/>
</dbReference>
<dbReference type="SUPFAM" id="SSF53187">
    <property type="entry name" value="Zn-dependent exopeptidases"/>
    <property type="match status" value="1"/>
</dbReference>
<dbReference type="InterPro" id="IPR003137">
    <property type="entry name" value="PA_domain"/>
</dbReference>
<keyword evidence="2" id="KW-0472">Membrane</keyword>
<dbReference type="CDD" id="cd02121">
    <property type="entry name" value="PA_GCPII_like"/>
    <property type="match status" value="1"/>
</dbReference>
<keyword evidence="7" id="KW-0378">Hydrolase</keyword>
<protein>
    <submittedName>
        <fullName evidence="7">Glutamate carboxypeptidase II</fullName>
    </submittedName>
</protein>
<dbReference type="RefSeq" id="XP_033462287.1">
    <property type="nucleotide sequence ID" value="XM_033606310.1"/>
</dbReference>
<dbReference type="FunFam" id="3.40.630.10:FF:000101">
    <property type="entry name" value="N-acetylated alpha-linked acidic dipeptidase like 1"/>
    <property type="match status" value="1"/>
</dbReference>
<dbReference type="CDD" id="cd08022">
    <property type="entry name" value="M28_PSMA_like"/>
    <property type="match status" value="1"/>
</dbReference>
<dbReference type="GO" id="GO:0004180">
    <property type="term" value="F:carboxypeptidase activity"/>
    <property type="evidence" value="ECO:0007669"/>
    <property type="project" value="UniProtKB-KW"/>
</dbReference>
<dbReference type="OrthoDB" id="5841748at2759"/>
<proteinExistence type="inferred from homology"/>
<keyword evidence="2" id="KW-1133">Transmembrane helix</keyword>
<dbReference type="Proteomes" id="UP000504637">
    <property type="component" value="Unplaced"/>
</dbReference>
<dbReference type="Pfam" id="PF04389">
    <property type="entry name" value="Peptidase_M28"/>
    <property type="match status" value="1"/>
</dbReference>
<feature type="domain" description="PA" evidence="3">
    <location>
        <begin position="194"/>
        <end position="276"/>
    </location>
</feature>
<reference evidence="7" key="3">
    <citation type="submission" date="2025-08" db="UniProtKB">
        <authorList>
            <consortium name="RefSeq"/>
        </authorList>
    </citation>
    <scope>IDENTIFICATION</scope>
    <source>
        <strain evidence="7">CBS 342.82</strain>
    </source>
</reference>
<dbReference type="SUPFAM" id="SSF52025">
    <property type="entry name" value="PA domain"/>
    <property type="match status" value="1"/>
</dbReference>
<dbReference type="SUPFAM" id="SSF47672">
    <property type="entry name" value="Transferrin receptor-like dimerisation domain"/>
    <property type="match status" value="1"/>
</dbReference>
<dbReference type="PANTHER" id="PTHR10404">
    <property type="entry name" value="N-ACETYLATED-ALPHA-LINKED ACIDIC DIPEPTIDASE"/>
    <property type="match status" value="1"/>
</dbReference>
<keyword evidence="6" id="KW-1185">Reference proteome</keyword>
<reference evidence="7" key="2">
    <citation type="submission" date="2020-04" db="EMBL/GenBank/DDBJ databases">
        <authorList>
            <consortium name="NCBI Genome Project"/>
        </authorList>
    </citation>
    <scope>NUCLEOTIDE SEQUENCE</scope>
    <source>
        <strain evidence="7">CBS 342.82</strain>
    </source>
</reference>
<organism evidence="7">
    <name type="scientific">Dissoconium aciculare CBS 342.82</name>
    <dbReference type="NCBI Taxonomy" id="1314786"/>
    <lineage>
        <taxon>Eukaryota</taxon>
        <taxon>Fungi</taxon>
        <taxon>Dikarya</taxon>
        <taxon>Ascomycota</taxon>
        <taxon>Pezizomycotina</taxon>
        <taxon>Dothideomycetes</taxon>
        <taxon>Dothideomycetidae</taxon>
        <taxon>Mycosphaerellales</taxon>
        <taxon>Dissoconiaceae</taxon>
        <taxon>Dissoconium</taxon>
    </lineage>
</organism>
<reference evidence="7" key="1">
    <citation type="submission" date="2020-01" db="EMBL/GenBank/DDBJ databases">
        <authorList>
            <consortium name="DOE Joint Genome Institute"/>
            <person name="Haridas S."/>
            <person name="Albert R."/>
            <person name="Binder M."/>
            <person name="Bloem J."/>
            <person name="Labutti K."/>
            <person name="Salamov A."/>
            <person name="Andreopoulos B."/>
            <person name="Baker S.E."/>
            <person name="Barry K."/>
            <person name="Bills G."/>
            <person name="Bluhm B.H."/>
            <person name="Cannon C."/>
            <person name="Castanera R."/>
            <person name="Culley D.E."/>
            <person name="Daum C."/>
            <person name="Ezra D."/>
            <person name="Gonzalez J.B."/>
            <person name="Henrissat B."/>
            <person name="Kuo A."/>
            <person name="Liang C."/>
            <person name="Lipzen A."/>
            <person name="Lutzoni F."/>
            <person name="Magnuson J."/>
            <person name="Mondo S."/>
            <person name="Nolan M."/>
            <person name="Ohm R."/>
            <person name="Pangilinan J."/>
            <person name="Park H.-J."/>
            <person name="Ramirez L."/>
            <person name="Alfaro M."/>
            <person name="Sun H."/>
            <person name="Tritt A."/>
            <person name="Yoshinaga Y."/>
            <person name="Zwiers L.-H."/>
            <person name="Turgeon B.G."/>
            <person name="Goodwin S.B."/>
            <person name="Spatafora J.W."/>
            <person name="Crous P.W."/>
            <person name="Grigoriev I.V."/>
        </authorList>
    </citation>
    <scope>NUCLEOTIDE SEQUENCE</scope>
    <source>
        <strain evidence="7">CBS 342.82</strain>
    </source>
</reference>
<feature type="domain" description="Peptidase M28" evidence="5">
    <location>
        <begin position="388"/>
        <end position="574"/>
    </location>
</feature>
<feature type="domain" description="Transferrin receptor-like dimerisation" evidence="4">
    <location>
        <begin position="640"/>
        <end position="758"/>
    </location>
</feature>
<dbReference type="FunFam" id="3.50.30.30:FF:000008">
    <property type="entry name" value="Glutamate carboxypeptidase 2"/>
    <property type="match status" value="1"/>
</dbReference>
<evidence type="ECO:0000259" key="3">
    <source>
        <dbReference type="Pfam" id="PF02225"/>
    </source>
</evidence>
<dbReference type="Pfam" id="PF04253">
    <property type="entry name" value="TFR_dimer"/>
    <property type="match status" value="1"/>
</dbReference>
<gene>
    <name evidence="7" type="ORF">K489DRAFT_387277</name>
</gene>
<feature type="transmembrane region" description="Helical" evidence="2">
    <location>
        <begin position="29"/>
        <end position="48"/>
    </location>
</feature>
<dbReference type="InterPro" id="IPR036757">
    <property type="entry name" value="TFR-like_dimer_dom_sf"/>
</dbReference>
<keyword evidence="2" id="KW-0812">Transmembrane</keyword>
<keyword evidence="7" id="KW-0121">Carboxypeptidase</keyword>
<dbReference type="Gene3D" id="3.40.630.10">
    <property type="entry name" value="Zn peptidases"/>
    <property type="match status" value="1"/>
</dbReference>